<sequence length="695" mass="75193">MRNRSQASRSRRRGMAAVMAMIFLSLLATLSVAMYSTATMNVQTAKNYSEQQRARSTAESGLRWTAWRFTRMVRPKTTIGNITPAVAETLWPSIRTAIVNDFANVTTASERALTYDGTTLKSNPIAVDETSARFSVSMRLHPIDASDPLDERYVQVTSTGTYGSAKHSISMSFKIDKKVKFAIVGKVPIQIGRNTIVEGPMGMATPNKYPPFLLLSDFRHLKPSLKTKIDNFNTFLKAEHNGYDNRINVHNPVEYGKATQAGYTDYNGDYFIDEYDLFLKEFDGNGDKAISASEFINPSTGQSYDADLFAAIDALGAAQVAGEPQRLGYMDGKIDNSDAYTKIRGTVTMATTANAWQSNLGTSGKIGDYLQGPIQPSEGTQLPVQFGADSSQIFDLSPTNFDPTVFRPRTGPENGASSKTATVLQNVIIAASDANGGTVDERTPYGSTSWQATYRRPKFQNITFKNCRIPKGLNALFENCTFEGVTYVDLTTNITNSSGSTTTSASDGMTWSKQMKSGSFNANTALTSTTSYGFSRGNNLRFNNCTMKGPVVSDNPTAYTHFTNSWEFTGSTLFNNLADDTATIVAPQTNIEMGSFTNPGQAPSTLVGVVVAGNLDIRGKSIVDGSIIITGDGAGNTTQGWFGPSDGSTDVTTPMPEGGYGRLNIRYNPNRALPDGINVAIDILPDTGTYTEAGL</sequence>
<protein>
    <recommendedName>
        <fullName evidence="3">EF-hand domain-containing protein</fullName>
    </recommendedName>
</protein>
<proteinExistence type="predicted"/>
<evidence type="ECO:0008006" key="3">
    <source>
        <dbReference type="Google" id="ProtNLM"/>
    </source>
</evidence>
<dbReference type="Proteomes" id="UP000593765">
    <property type="component" value="Chromosome"/>
</dbReference>
<gene>
    <name evidence="1" type="ORF">IPV69_01690</name>
</gene>
<evidence type="ECO:0000313" key="1">
    <source>
        <dbReference type="EMBL" id="QOV90111.1"/>
    </source>
</evidence>
<keyword evidence="2" id="KW-1185">Reference proteome</keyword>
<evidence type="ECO:0000313" key="2">
    <source>
        <dbReference type="Proteomes" id="UP000593765"/>
    </source>
</evidence>
<dbReference type="EMBL" id="CP063458">
    <property type="protein sequence ID" value="QOV90111.1"/>
    <property type="molecule type" value="Genomic_DNA"/>
</dbReference>
<dbReference type="KEGG" id="hbs:IPV69_01690"/>
<dbReference type="InterPro" id="IPR018247">
    <property type="entry name" value="EF_Hand_1_Ca_BS"/>
</dbReference>
<dbReference type="AlphaFoldDB" id="A0A7M2WZ35"/>
<accession>A0A7M2WZ35</accession>
<name>A0A7M2WZ35_9BACT</name>
<organism evidence="1 2">
    <name type="scientific">Humisphaera borealis</name>
    <dbReference type="NCBI Taxonomy" id="2807512"/>
    <lineage>
        <taxon>Bacteria</taxon>
        <taxon>Pseudomonadati</taxon>
        <taxon>Planctomycetota</taxon>
        <taxon>Phycisphaerae</taxon>
        <taxon>Tepidisphaerales</taxon>
        <taxon>Tepidisphaeraceae</taxon>
        <taxon>Humisphaera</taxon>
    </lineage>
</organism>
<reference evidence="1 2" key="1">
    <citation type="submission" date="2020-10" db="EMBL/GenBank/DDBJ databases">
        <title>Wide distribution of Phycisphaera-like planctomycetes from WD2101 soil group in peatlands and genome analysis of the first cultivated representative.</title>
        <authorList>
            <person name="Dedysh S.N."/>
            <person name="Beletsky A.V."/>
            <person name="Ivanova A."/>
            <person name="Kulichevskaya I.S."/>
            <person name="Suzina N.E."/>
            <person name="Philippov D.A."/>
            <person name="Rakitin A.L."/>
            <person name="Mardanov A.V."/>
            <person name="Ravin N.V."/>
        </authorList>
    </citation>
    <scope>NUCLEOTIDE SEQUENCE [LARGE SCALE GENOMIC DNA]</scope>
    <source>
        <strain evidence="1 2">M1803</strain>
    </source>
</reference>
<dbReference type="PROSITE" id="PS00018">
    <property type="entry name" value="EF_HAND_1"/>
    <property type="match status" value="1"/>
</dbReference>